<dbReference type="Pfam" id="PF01956">
    <property type="entry name" value="EMC3_TMCO1"/>
    <property type="match status" value="1"/>
</dbReference>
<feature type="transmembrane region" description="Helical" evidence="6">
    <location>
        <begin position="18"/>
        <end position="43"/>
    </location>
</feature>
<evidence type="ECO:0000256" key="1">
    <source>
        <dbReference type="ARBA" id="ARBA00004141"/>
    </source>
</evidence>
<evidence type="ECO:0000313" key="8">
    <source>
        <dbReference type="Proteomes" id="UP001597034"/>
    </source>
</evidence>
<comment type="caution">
    <text evidence="7">The sequence shown here is derived from an EMBL/GenBank/DDBJ whole genome shotgun (WGS) entry which is preliminary data.</text>
</comment>
<dbReference type="PANTHER" id="PTHR42198:SF1">
    <property type="entry name" value="INTEGRAL MEMBRANE PROTEIN"/>
    <property type="match status" value="1"/>
</dbReference>
<dbReference type="Proteomes" id="UP001597034">
    <property type="component" value="Unassembled WGS sequence"/>
</dbReference>
<dbReference type="SUPFAM" id="SSF103473">
    <property type="entry name" value="MFS general substrate transporter"/>
    <property type="match status" value="1"/>
</dbReference>
<dbReference type="EMBL" id="JBHUDO010000002">
    <property type="protein sequence ID" value="MFD1645449.1"/>
    <property type="molecule type" value="Genomic_DNA"/>
</dbReference>
<proteinExistence type="predicted"/>
<feature type="transmembrane region" description="Helical" evidence="6">
    <location>
        <begin position="143"/>
        <end position="163"/>
    </location>
</feature>
<feature type="transmembrane region" description="Helical" evidence="6">
    <location>
        <begin position="49"/>
        <end position="71"/>
    </location>
</feature>
<dbReference type="InterPro" id="IPR036259">
    <property type="entry name" value="MFS_trans_sf"/>
</dbReference>
<sequence length="208" mass="22732">MDTTGDGGWSTADSVAGLLALVLATGYVLSPIQTVVATVWSAVLAPLSVVLPFSALLLLLAGTNGVFTALLQAKLRDSERVEQLQERIEELQTRLREAREADDLSVEDLDDEQLELNRTMLAMLKANVRPLVWSMLVTIPTFLWLRWVFLAPAAGIAPAMVFVPLVGQLSWTATVLGPVKLWLAWYFGASLSTGFVARRVVRRVGVDQ</sequence>
<dbReference type="PANTHER" id="PTHR42198">
    <property type="entry name" value="INTEGRAL MEMBRANE PROTEIN"/>
    <property type="match status" value="1"/>
</dbReference>
<feature type="coiled-coil region" evidence="5">
    <location>
        <begin position="74"/>
        <end position="101"/>
    </location>
</feature>
<dbReference type="InterPro" id="IPR038978">
    <property type="entry name" value="MJ0935"/>
</dbReference>
<reference evidence="7 8" key="1">
    <citation type="journal article" date="2019" name="Int. J. Syst. Evol. Microbiol.">
        <title>The Global Catalogue of Microorganisms (GCM) 10K type strain sequencing project: providing services to taxonomists for standard genome sequencing and annotation.</title>
        <authorList>
            <consortium name="The Broad Institute Genomics Platform"/>
            <consortium name="The Broad Institute Genome Sequencing Center for Infectious Disease"/>
            <person name="Wu L."/>
            <person name="Ma J."/>
        </authorList>
    </citation>
    <scope>NUCLEOTIDE SEQUENCE [LARGE SCALE GENOMIC DNA]</scope>
    <source>
        <strain evidence="7 8">CGMCC 1.10390</strain>
    </source>
</reference>
<dbReference type="RefSeq" id="WP_256399038.1">
    <property type="nucleotide sequence ID" value="NZ_JANHJR010000001.1"/>
</dbReference>
<accession>A0ABD6DJN3</accession>
<keyword evidence="3 6" id="KW-1133">Transmembrane helix</keyword>
<protein>
    <submittedName>
        <fullName evidence="7">DUF106 domain-containing protein</fullName>
    </submittedName>
</protein>
<feature type="transmembrane region" description="Helical" evidence="6">
    <location>
        <begin position="183"/>
        <end position="201"/>
    </location>
</feature>
<dbReference type="AlphaFoldDB" id="A0ABD6DJN3"/>
<keyword evidence="2 6" id="KW-0812">Transmembrane</keyword>
<keyword evidence="5" id="KW-0175">Coiled coil</keyword>
<keyword evidence="4 6" id="KW-0472">Membrane</keyword>
<evidence type="ECO:0000256" key="6">
    <source>
        <dbReference type="SAM" id="Phobius"/>
    </source>
</evidence>
<keyword evidence="8" id="KW-1185">Reference proteome</keyword>
<evidence type="ECO:0000256" key="2">
    <source>
        <dbReference type="ARBA" id="ARBA00022692"/>
    </source>
</evidence>
<evidence type="ECO:0000256" key="4">
    <source>
        <dbReference type="ARBA" id="ARBA00023136"/>
    </source>
</evidence>
<evidence type="ECO:0000256" key="5">
    <source>
        <dbReference type="SAM" id="Coils"/>
    </source>
</evidence>
<dbReference type="InterPro" id="IPR002809">
    <property type="entry name" value="EMC3/TMCO1"/>
</dbReference>
<comment type="subcellular location">
    <subcellularLocation>
        <location evidence="1">Membrane</location>
        <topology evidence="1">Multi-pass membrane protein</topology>
    </subcellularLocation>
</comment>
<name>A0ABD6DJN3_9EURY</name>
<dbReference type="SMART" id="SM01415">
    <property type="entry name" value="DUF106"/>
    <property type="match status" value="1"/>
</dbReference>
<dbReference type="GO" id="GO:0016020">
    <property type="term" value="C:membrane"/>
    <property type="evidence" value="ECO:0007669"/>
    <property type="project" value="UniProtKB-SubCell"/>
</dbReference>
<evidence type="ECO:0000313" key="7">
    <source>
        <dbReference type="EMBL" id="MFD1645449.1"/>
    </source>
</evidence>
<gene>
    <name evidence="7" type="ORF">ACFSBL_07125</name>
</gene>
<evidence type="ECO:0000256" key="3">
    <source>
        <dbReference type="ARBA" id="ARBA00022989"/>
    </source>
</evidence>
<organism evidence="7 8">
    <name type="scientific">Haloarchaeobius litoreus</name>
    <dbReference type="NCBI Taxonomy" id="755306"/>
    <lineage>
        <taxon>Archaea</taxon>
        <taxon>Methanobacteriati</taxon>
        <taxon>Methanobacteriota</taxon>
        <taxon>Stenosarchaea group</taxon>
        <taxon>Halobacteria</taxon>
        <taxon>Halobacteriales</taxon>
        <taxon>Halorubellaceae</taxon>
        <taxon>Haloarchaeobius</taxon>
    </lineage>
</organism>